<keyword evidence="1" id="KW-0597">Phosphoprotein</keyword>
<dbReference type="PROSITE" id="PS50110">
    <property type="entry name" value="RESPONSE_REGULATORY"/>
    <property type="match status" value="1"/>
</dbReference>
<sequence length="138" mass="15169">MATDNSQLEGFRILVAEDEGLIALELETVLQGFGCEVVGPVSRVADVLREAERGRLDGALLDVNLRGEQIFAILPQLIALELKIVITSGYDDATLFPPEFRNLPRLAKPFDERALRAMCEATFLPRQVSGENLHLPPG</sequence>
<feature type="modified residue" description="4-aspartylphosphate" evidence="1">
    <location>
        <position position="62"/>
    </location>
</feature>
<reference evidence="3" key="1">
    <citation type="journal article" date="2024" name="Antonie Van Leeuwenhoek">
        <title>Bradyrhizobium ontarionense sp. nov., a novel bacterial symbiont isolated from Aeschynomene indica (Indian jointvetch), harbours photosynthesis, nitrogen fixation and nitrous oxide (N2O) reductase genes.</title>
        <authorList>
            <person name="Bromfield E.S.P."/>
            <person name="Cloutier S."/>
        </authorList>
    </citation>
    <scope>NUCLEOTIDE SEQUENCE</scope>
    <source>
        <strain evidence="3">A19</strain>
    </source>
</reference>
<organism evidence="3 4">
    <name type="scientific">Bradyrhizobium ontarionense</name>
    <dbReference type="NCBI Taxonomy" id="2898149"/>
    <lineage>
        <taxon>Bacteria</taxon>
        <taxon>Pseudomonadati</taxon>
        <taxon>Pseudomonadota</taxon>
        <taxon>Alphaproteobacteria</taxon>
        <taxon>Hyphomicrobiales</taxon>
        <taxon>Nitrobacteraceae</taxon>
        <taxon>Bradyrhizobium</taxon>
    </lineage>
</organism>
<dbReference type="Gene3D" id="3.40.50.2300">
    <property type="match status" value="1"/>
</dbReference>
<dbReference type="InterPro" id="IPR011006">
    <property type="entry name" value="CheY-like_superfamily"/>
</dbReference>
<evidence type="ECO:0000256" key="1">
    <source>
        <dbReference type="PROSITE-ProRule" id="PRU00169"/>
    </source>
</evidence>
<gene>
    <name evidence="3" type="ORF">LQG66_16685</name>
</gene>
<dbReference type="SUPFAM" id="SSF52172">
    <property type="entry name" value="CheY-like"/>
    <property type="match status" value="1"/>
</dbReference>
<name>A0ABY3RKE1_9BRAD</name>
<dbReference type="Proteomes" id="UP001431010">
    <property type="component" value="Chromosome"/>
</dbReference>
<dbReference type="EMBL" id="CP088156">
    <property type="protein sequence ID" value="UFZ07836.1"/>
    <property type="molecule type" value="Genomic_DNA"/>
</dbReference>
<dbReference type="InterPro" id="IPR001789">
    <property type="entry name" value="Sig_transdc_resp-reg_receiver"/>
</dbReference>
<keyword evidence="4" id="KW-1185">Reference proteome</keyword>
<dbReference type="SMART" id="SM00448">
    <property type="entry name" value="REC"/>
    <property type="match status" value="1"/>
</dbReference>
<feature type="domain" description="Response regulatory" evidence="2">
    <location>
        <begin position="12"/>
        <end position="123"/>
    </location>
</feature>
<proteinExistence type="predicted"/>
<evidence type="ECO:0000313" key="3">
    <source>
        <dbReference type="EMBL" id="UFZ07836.1"/>
    </source>
</evidence>
<protein>
    <recommendedName>
        <fullName evidence="2">Response regulatory domain-containing protein</fullName>
    </recommendedName>
</protein>
<accession>A0ABY3RKE1</accession>
<evidence type="ECO:0000313" key="4">
    <source>
        <dbReference type="Proteomes" id="UP001431010"/>
    </source>
</evidence>
<dbReference type="RefSeq" id="WP_231327285.1">
    <property type="nucleotide sequence ID" value="NZ_CP088156.1"/>
</dbReference>
<evidence type="ECO:0000259" key="2">
    <source>
        <dbReference type="PROSITE" id="PS50110"/>
    </source>
</evidence>